<dbReference type="GO" id="GO:0001817">
    <property type="term" value="P:regulation of cytokine production"/>
    <property type="evidence" value="ECO:0007669"/>
    <property type="project" value="TreeGrafter"/>
</dbReference>
<dbReference type="Proteomes" id="UP000314294">
    <property type="component" value="Unassembled WGS sequence"/>
</dbReference>
<evidence type="ECO:0000256" key="2">
    <source>
        <dbReference type="ARBA" id="ARBA00023136"/>
    </source>
</evidence>
<keyword evidence="5" id="KW-0732">Signal</keyword>
<evidence type="ECO:0000256" key="3">
    <source>
        <dbReference type="ARBA" id="ARBA00023319"/>
    </source>
</evidence>
<feature type="signal peptide" evidence="5">
    <location>
        <begin position="1"/>
        <end position="24"/>
    </location>
</feature>
<keyword evidence="8" id="KW-1185">Reference proteome</keyword>
<feature type="chain" id="PRO_5021197627" description="Ig-like domain-containing protein" evidence="5">
    <location>
        <begin position="25"/>
        <end position="267"/>
    </location>
</feature>
<dbReference type="InterPro" id="IPR003599">
    <property type="entry name" value="Ig_sub"/>
</dbReference>
<dbReference type="SUPFAM" id="SSF48726">
    <property type="entry name" value="Immunoglobulin"/>
    <property type="match status" value="1"/>
</dbReference>
<dbReference type="Gene3D" id="2.60.40.10">
    <property type="entry name" value="Immunoglobulins"/>
    <property type="match status" value="1"/>
</dbReference>
<dbReference type="InterPro" id="IPR013783">
    <property type="entry name" value="Ig-like_fold"/>
</dbReference>
<evidence type="ECO:0000313" key="8">
    <source>
        <dbReference type="Proteomes" id="UP000314294"/>
    </source>
</evidence>
<dbReference type="InterPro" id="IPR013106">
    <property type="entry name" value="Ig_V-set"/>
</dbReference>
<feature type="domain" description="Ig-like" evidence="6">
    <location>
        <begin position="9"/>
        <end position="126"/>
    </location>
</feature>
<organism evidence="7 8">
    <name type="scientific">Liparis tanakae</name>
    <name type="common">Tanaka's snailfish</name>
    <dbReference type="NCBI Taxonomy" id="230148"/>
    <lineage>
        <taxon>Eukaryota</taxon>
        <taxon>Metazoa</taxon>
        <taxon>Chordata</taxon>
        <taxon>Craniata</taxon>
        <taxon>Vertebrata</taxon>
        <taxon>Euteleostomi</taxon>
        <taxon>Actinopterygii</taxon>
        <taxon>Neopterygii</taxon>
        <taxon>Teleostei</taxon>
        <taxon>Neoteleostei</taxon>
        <taxon>Acanthomorphata</taxon>
        <taxon>Eupercaria</taxon>
        <taxon>Perciformes</taxon>
        <taxon>Cottioidei</taxon>
        <taxon>Cottales</taxon>
        <taxon>Liparidae</taxon>
        <taxon>Liparis</taxon>
    </lineage>
</organism>
<comment type="caution">
    <text evidence="7">The sequence shown here is derived from an EMBL/GenBank/DDBJ whole genome shotgun (WGS) entry which is preliminary data.</text>
</comment>
<proteinExistence type="predicted"/>
<dbReference type="GO" id="GO:0005102">
    <property type="term" value="F:signaling receptor binding"/>
    <property type="evidence" value="ECO:0007669"/>
    <property type="project" value="TreeGrafter"/>
</dbReference>
<dbReference type="PANTHER" id="PTHR24100">
    <property type="entry name" value="BUTYROPHILIN"/>
    <property type="match status" value="1"/>
</dbReference>
<dbReference type="GO" id="GO:0009897">
    <property type="term" value="C:external side of plasma membrane"/>
    <property type="evidence" value="ECO:0007669"/>
    <property type="project" value="TreeGrafter"/>
</dbReference>
<protein>
    <recommendedName>
        <fullName evidence="6">Ig-like domain-containing protein</fullName>
    </recommendedName>
</protein>
<evidence type="ECO:0000256" key="4">
    <source>
        <dbReference type="SAM" id="MobiDB-lite"/>
    </source>
</evidence>
<dbReference type="SMART" id="SM00409">
    <property type="entry name" value="IG"/>
    <property type="match status" value="1"/>
</dbReference>
<dbReference type="AlphaFoldDB" id="A0A4Z2ECW5"/>
<dbReference type="Pfam" id="PF07686">
    <property type="entry name" value="V-set"/>
    <property type="match status" value="1"/>
</dbReference>
<evidence type="ECO:0000259" key="6">
    <source>
        <dbReference type="PROSITE" id="PS50835"/>
    </source>
</evidence>
<dbReference type="PROSITE" id="PS50835">
    <property type="entry name" value="IG_LIKE"/>
    <property type="match status" value="1"/>
</dbReference>
<gene>
    <name evidence="7" type="ORF">EYF80_063186</name>
</gene>
<dbReference type="OrthoDB" id="10012075at2759"/>
<evidence type="ECO:0000256" key="5">
    <source>
        <dbReference type="SAM" id="SignalP"/>
    </source>
</evidence>
<keyword evidence="2" id="KW-0472">Membrane</keyword>
<dbReference type="InterPro" id="IPR050504">
    <property type="entry name" value="IgSF_BTN/MOG"/>
</dbReference>
<evidence type="ECO:0000256" key="1">
    <source>
        <dbReference type="ARBA" id="ARBA00004370"/>
    </source>
</evidence>
<accession>A0A4Z2ECW5</accession>
<dbReference type="EMBL" id="SRLO01009744">
    <property type="protein sequence ID" value="TNN26679.1"/>
    <property type="molecule type" value="Genomic_DNA"/>
</dbReference>
<dbReference type="InterPro" id="IPR007110">
    <property type="entry name" value="Ig-like_dom"/>
</dbReference>
<keyword evidence="3" id="KW-0393">Immunoglobulin domain</keyword>
<feature type="region of interest" description="Disordered" evidence="4">
    <location>
        <begin position="136"/>
        <end position="171"/>
    </location>
</feature>
<evidence type="ECO:0000313" key="7">
    <source>
        <dbReference type="EMBL" id="TNN26679.1"/>
    </source>
</evidence>
<feature type="compositionally biased region" description="Basic and acidic residues" evidence="4">
    <location>
        <begin position="139"/>
        <end position="170"/>
    </location>
</feature>
<reference evidence="7 8" key="1">
    <citation type="submission" date="2019-03" db="EMBL/GenBank/DDBJ databases">
        <title>First draft genome of Liparis tanakae, snailfish: a comprehensive survey of snailfish specific genes.</title>
        <authorList>
            <person name="Kim W."/>
            <person name="Song I."/>
            <person name="Jeong J.-H."/>
            <person name="Kim D."/>
            <person name="Kim S."/>
            <person name="Ryu S."/>
            <person name="Song J.Y."/>
            <person name="Lee S.K."/>
        </authorList>
    </citation>
    <scope>NUCLEOTIDE SEQUENCE [LARGE SCALE GENOMIC DNA]</scope>
    <source>
        <tissue evidence="7">Muscle</tissue>
    </source>
</reference>
<name>A0A4Z2ECW5_9TELE</name>
<dbReference type="GO" id="GO:0050852">
    <property type="term" value="P:T cell receptor signaling pathway"/>
    <property type="evidence" value="ECO:0007669"/>
    <property type="project" value="TreeGrafter"/>
</dbReference>
<dbReference type="InterPro" id="IPR036179">
    <property type="entry name" value="Ig-like_dom_sf"/>
</dbReference>
<sequence length="267" mass="29242">MASRTGSMAQVVLVVVVLIRSASESHHATVGHNVTLSCDFKPPSTEGESVVWTLNASDVLVFRSSAHNSDDQAARFRGRASPGAGWAPAEGRAPVTLSNVTEADGGTYSCSVGKGTQKRWCSTRLSIWQSNDFPLTGRNVEKQAGEKPDGEKQAGEKQAGEKPDGEKQAGEKQAGFDLDLDLDQDQDLDLDLDQDLDMDLDLDQDKDLDLDQDLDLDLDLDQDKDLDLDQDLDQDLDLDLDLDQDLDLDLDLDLDQDLDLDLDLKDQ</sequence>
<comment type="subcellular location">
    <subcellularLocation>
        <location evidence="1">Membrane</location>
    </subcellularLocation>
</comment>